<dbReference type="GO" id="GO:0005886">
    <property type="term" value="C:plasma membrane"/>
    <property type="evidence" value="ECO:0007669"/>
    <property type="project" value="TreeGrafter"/>
</dbReference>
<keyword evidence="7" id="KW-1185">Reference proteome</keyword>
<organism evidence="6 7">
    <name type="scientific">Candidatus Entotheonella gemina</name>
    <dbReference type="NCBI Taxonomy" id="1429439"/>
    <lineage>
        <taxon>Bacteria</taxon>
        <taxon>Pseudomonadati</taxon>
        <taxon>Nitrospinota/Tectimicrobiota group</taxon>
        <taxon>Candidatus Tectimicrobiota</taxon>
        <taxon>Candidatus Entotheonellia</taxon>
        <taxon>Candidatus Entotheonellales</taxon>
        <taxon>Candidatus Entotheonellaceae</taxon>
        <taxon>Candidatus Entotheonella</taxon>
    </lineage>
</organism>
<feature type="domain" description="GGDEF" evidence="5">
    <location>
        <begin position="160"/>
        <end position="293"/>
    </location>
</feature>
<gene>
    <name evidence="6" type="ORF">ETSY2_29625</name>
</gene>
<dbReference type="FunFam" id="3.30.70.270:FF:000001">
    <property type="entry name" value="Diguanylate cyclase domain protein"/>
    <property type="match status" value="1"/>
</dbReference>
<dbReference type="SUPFAM" id="SSF52172">
    <property type="entry name" value="CheY-like"/>
    <property type="match status" value="1"/>
</dbReference>
<dbReference type="Proteomes" id="UP000019140">
    <property type="component" value="Unassembled WGS sequence"/>
</dbReference>
<dbReference type="PANTHER" id="PTHR45138">
    <property type="entry name" value="REGULATORY COMPONENTS OF SENSORY TRANSDUCTION SYSTEM"/>
    <property type="match status" value="1"/>
</dbReference>
<dbReference type="InterPro" id="IPR011006">
    <property type="entry name" value="CheY-like_superfamily"/>
</dbReference>
<feature type="domain" description="Response regulatory" evidence="4">
    <location>
        <begin position="7"/>
        <end position="121"/>
    </location>
</feature>
<dbReference type="SUPFAM" id="SSF55073">
    <property type="entry name" value="Nucleotide cyclase"/>
    <property type="match status" value="1"/>
</dbReference>
<dbReference type="InterPro" id="IPR050469">
    <property type="entry name" value="Diguanylate_Cyclase"/>
</dbReference>
<dbReference type="GO" id="GO:1902201">
    <property type="term" value="P:negative regulation of bacterial-type flagellum-dependent cell motility"/>
    <property type="evidence" value="ECO:0007669"/>
    <property type="project" value="TreeGrafter"/>
</dbReference>
<dbReference type="Pfam" id="PF00072">
    <property type="entry name" value="Response_reg"/>
    <property type="match status" value="1"/>
</dbReference>
<evidence type="ECO:0000259" key="5">
    <source>
        <dbReference type="PROSITE" id="PS50887"/>
    </source>
</evidence>
<dbReference type="CDD" id="cd01949">
    <property type="entry name" value="GGDEF"/>
    <property type="match status" value="1"/>
</dbReference>
<comment type="caution">
    <text evidence="6">The sequence shown here is derived from an EMBL/GenBank/DDBJ whole genome shotgun (WGS) entry which is preliminary data.</text>
</comment>
<dbReference type="EMBL" id="AZHX01001255">
    <property type="protein sequence ID" value="ETX04285.1"/>
    <property type="molecule type" value="Genomic_DNA"/>
</dbReference>
<dbReference type="SMART" id="SM00267">
    <property type="entry name" value="GGDEF"/>
    <property type="match status" value="1"/>
</dbReference>
<evidence type="ECO:0000313" key="6">
    <source>
        <dbReference type="EMBL" id="ETX04285.1"/>
    </source>
</evidence>
<dbReference type="InterPro" id="IPR029787">
    <property type="entry name" value="Nucleotide_cyclase"/>
</dbReference>
<evidence type="ECO:0000313" key="7">
    <source>
        <dbReference type="Proteomes" id="UP000019140"/>
    </source>
</evidence>
<dbReference type="Gene3D" id="3.40.50.2300">
    <property type="match status" value="1"/>
</dbReference>
<keyword evidence="3" id="KW-0597">Phosphoprotein</keyword>
<proteinExistence type="predicted"/>
<dbReference type="SMART" id="SM00448">
    <property type="entry name" value="REC"/>
    <property type="match status" value="1"/>
</dbReference>
<dbReference type="PROSITE" id="PS50887">
    <property type="entry name" value="GGDEF"/>
    <property type="match status" value="1"/>
</dbReference>
<dbReference type="Pfam" id="PF00990">
    <property type="entry name" value="GGDEF"/>
    <property type="match status" value="1"/>
</dbReference>
<evidence type="ECO:0000256" key="1">
    <source>
        <dbReference type="ARBA" id="ARBA00012528"/>
    </source>
</evidence>
<name>W4M280_9BACT</name>
<protein>
    <recommendedName>
        <fullName evidence="1">diguanylate cyclase</fullName>
        <ecNumber evidence="1">2.7.7.65</ecNumber>
    </recommendedName>
</protein>
<dbReference type="PROSITE" id="PS50110">
    <property type="entry name" value="RESPONSE_REGULATORY"/>
    <property type="match status" value="1"/>
</dbReference>
<dbReference type="EC" id="2.7.7.65" evidence="1"/>
<dbReference type="PANTHER" id="PTHR45138:SF9">
    <property type="entry name" value="DIGUANYLATE CYCLASE DGCM-RELATED"/>
    <property type="match status" value="1"/>
</dbReference>
<evidence type="ECO:0000256" key="2">
    <source>
        <dbReference type="ARBA" id="ARBA00034247"/>
    </source>
</evidence>
<dbReference type="InterPro" id="IPR001789">
    <property type="entry name" value="Sig_transdc_resp-reg_receiver"/>
</dbReference>
<dbReference type="InterPro" id="IPR000160">
    <property type="entry name" value="GGDEF_dom"/>
</dbReference>
<dbReference type="Gene3D" id="3.30.70.270">
    <property type="match status" value="1"/>
</dbReference>
<accession>W4M280</accession>
<dbReference type="GO" id="GO:0000160">
    <property type="term" value="P:phosphorelay signal transduction system"/>
    <property type="evidence" value="ECO:0007669"/>
    <property type="project" value="InterPro"/>
</dbReference>
<dbReference type="AlphaFoldDB" id="W4M280"/>
<evidence type="ECO:0000256" key="3">
    <source>
        <dbReference type="PROSITE-ProRule" id="PRU00169"/>
    </source>
</evidence>
<feature type="modified residue" description="4-aspartylphosphate" evidence="3">
    <location>
        <position position="56"/>
    </location>
</feature>
<evidence type="ECO:0000259" key="4">
    <source>
        <dbReference type="PROSITE" id="PS50110"/>
    </source>
</evidence>
<dbReference type="InterPro" id="IPR043128">
    <property type="entry name" value="Rev_trsase/Diguanyl_cyclase"/>
</dbReference>
<sequence length="293" mass="32807">MLMPKPKLLLVDDDVTVCYTLAEILNEYGYDCTTETNGLQVLSRLQTELFDAVLLDLMMPEISGIELLQRIKEPFPDLPAIIITGFGSIETAVESMQAGAADFVTKPIDMAVLDIRIKKAIEHEQTRRLAFTDGLTSLANYRSFHTRLQQELERADRYHRPLSLIMLDIDYFKAYNDTHGHPQGDAILAQVAKLLKQTSRSSDMVARYGGEEFALILPETDQASAEALGNRLREEIEQFQFAGEEHLPSKILTISVGIATHGRYASKEALIAAADAELYRAKREGRNRVCAMT</sequence>
<dbReference type="HOGENOM" id="CLU_000445_11_28_7"/>
<comment type="catalytic activity">
    <reaction evidence="2">
        <text>2 GTP = 3',3'-c-di-GMP + 2 diphosphate</text>
        <dbReference type="Rhea" id="RHEA:24898"/>
        <dbReference type="ChEBI" id="CHEBI:33019"/>
        <dbReference type="ChEBI" id="CHEBI:37565"/>
        <dbReference type="ChEBI" id="CHEBI:58805"/>
        <dbReference type="EC" id="2.7.7.65"/>
    </reaction>
</comment>
<dbReference type="NCBIfam" id="TIGR00254">
    <property type="entry name" value="GGDEF"/>
    <property type="match status" value="1"/>
</dbReference>
<dbReference type="GO" id="GO:0043709">
    <property type="term" value="P:cell adhesion involved in single-species biofilm formation"/>
    <property type="evidence" value="ECO:0007669"/>
    <property type="project" value="TreeGrafter"/>
</dbReference>
<dbReference type="GO" id="GO:0052621">
    <property type="term" value="F:diguanylate cyclase activity"/>
    <property type="evidence" value="ECO:0007669"/>
    <property type="project" value="UniProtKB-EC"/>
</dbReference>
<reference evidence="6 7" key="1">
    <citation type="journal article" date="2014" name="Nature">
        <title>An environmental bacterial taxon with a large and distinct metabolic repertoire.</title>
        <authorList>
            <person name="Wilson M.C."/>
            <person name="Mori T."/>
            <person name="Ruckert C."/>
            <person name="Uria A.R."/>
            <person name="Helf M.J."/>
            <person name="Takada K."/>
            <person name="Gernert C."/>
            <person name="Steffens U.A."/>
            <person name="Heycke N."/>
            <person name="Schmitt S."/>
            <person name="Rinke C."/>
            <person name="Helfrich E.J."/>
            <person name="Brachmann A.O."/>
            <person name="Gurgui C."/>
            <person name="Wakimoto T."/>
            <person name="Kracht M."/>
            <person name="Crusemann M."/>
            <person name="Hentschel U."/>
            <person name="Abe I."/>
            <person name="Matsunaga S."/>
            <person name="Kalinowski J."/>
            <person name="Takeyama H."/>
            <person name="Piel J."/>
        </authorList>
    </citation>
    <scope>NUCLEOTIDE SEQUENCE [LARGE SCALE GENOMIC DNA]</scope>
    <source>
        <strain evidence="7">TSY2</strain>
    </source>
</reference>
<dbReference type="PATRIC" id="fig|1429439.4.peg.5026"/>